<keyword evidence="8" id="KW-0560">Oxidoreductase</keyword>
<sequence>MDHFDYLILGQGLAGSTLAWQLIWRGKSVCVVDPVDEVTSSKIAAGLLTPLTGKRLVKTEGWDDYWPLAKHFYQQVERFTQASILTLAPMVRIFTEQKELQRFEAQLQVEPHLLRSDPSSTLDPNDFEQPHGSFEMPVAGVLNCPEYLQATRDYLRSQQRFLTDRLDLSEDIELLRDRVYVPRWKLTACQLISCTGHQERRNPRLLADWLPAKGEILTLRIPGLQETRVVHRGIWLARCGNEIYRAGSTYEWKELDSAPTQAGRELILKRLKEFLKRDFEIVDHRAAIRPILRDLKPAIGLAPDLPQLGFFNGLGTKGALYAPLVSLHFANFLIDATPIPTQLSWTRFGSAH</sequence>
<feature type="domain" description="FAD dependent oxidoreductase" evidence="10">
    <location>
        <begin position="5"/>
        <end position="329"/>
    </location>
</feature>
<name>A0A8E6ETE6_9BACT</name>
<dbReference type="EMBL" id="CP074694">
    <property type="protein sequence ID" value="QVL29827.1"/>
    <property type="molecule type" value="Genomic_DNA"/>
</dbReference>
<keyword evidence="5" id="KW-0949">S-adenosyl-L-methionine</keyword>
<dbReference type="Proteomes" id="UP000676194">
    <property type="component" value="Chromosome"/>
</dbReference>
<dbReference type="KEGG" id="tsph:KIH39_13195"/>
<dbReference type="SUPFAM" id="SSF54373">
    <property type="entry name" value="FAD-linked reductases, C-terminal domain"/>
    <property type="match status" value="1"/>
</dbReference>
<evidence type="ECO:0000313" key="12">
    <source>
        <dbReference type="Proteomes" id="UP000676194"/>
    </source>
</evidence>
<dbReference type="InterPro" id="IPR036188">
    <property type="entry name" value="FAD/NAD-bd_sf"/>
</dbReference>
<keyword evidence="4" id="KW-0808">Transferase</keyword>
<keyword evidence="2" id="KW-0489">Methyltransferase</keyword>
<evidence type="ECO:0000256" key="1">
    <source>
        <dbReference type="ARBA" id="ARBA00022490"/>
    </source>
</evidence>
<protein>
    <submittedName>
        <fullName evidence="11">FAD-binding oxidoreductase</fullName>
    </submittedName>
</protein>
<evidence type="ECO:0000256" key="5">
    <source>
        <dbReference type="ARBA" id="ARBA00022691"/>
    </source>
</evidence>
<dbReference type="PANTHER" id="PTHR13847:SF283">
    <property type="entry name" value="TRNA 5-METHYLAMINOMETHYL-2-THIOURIDINE BIOSYNTHESIS BIFUNCTIONAL PROTEIN MNMC"/>
    <property type="match status" value="1"/>
</dbReference>
<evidence type="ECO:0000256" key="3">
    <source>
        <dbReference type="ARBA" id="ARBA00022630"/>
    </source>
</evidence>
<proteinExistence type="predicted"/>
<dbReference type="SUPFAM" id="SSF51905">
    <property type="entry name" value="FAD/NAD(P)-binding domain"/>
    <property type="match status" value="1"/>
</dbReference>
<keyword evidence="9" id="KW-0511">Multifunctional enzyme</keyword>
<dbReference type="GO" id="GO:0005737">
    <property type="term" value="C:cytoplasm"/>
    <property type="evidence" value="ECO:0007669"/>
    <property type="project" value="TreeGrafter"/>
</dbReference>
<dbReference type="GO" id="GO:0032259">
    <property type="term" value="P:methylation"/>
    <property type="evidence" value="ECO:0007669"/>
    <property type="project" value="UniProtKB-KW"/>
</dbReference>
<dbReference type="AlphaFoldDB" id="A0A8E6ETE6"/>
<evidence type="ECO:0000313" key="11">
    <source>
        <dbReference type="EMBL" id="QVL29827.1"/>
    </source>
</evidence>
<keyword evidence="7" id="KW-0274">FAD</keyword>
<organism evidence="11 12">
    <name type="scientific">Telmatocola sphagniphila</name>
    <dbReference type="NCBI Taxonomy" id="1123043"/>
    <lineage>
        <taxon>Bacteria</taxon>
        <taxon>Pseudomonadati</taxon>
        <taxon>Planctomycetota</taxon>
        <taxon>Planctomycetia</taxon>
        <taxon>Gemmatales</taxon>
        <taxon>Gemmataceae</taxon>
    </lineage>
</organism>
<keyword evidence="12" id="KW-1185">Reference proteome</keyword>
<keyword evidence="3" id="KW-0285">Flavoprotein</keyword>
<evidence type="ECO:0000256" key="7">
    <source>
        <dbReference type="ARBA" id="ARBA00022827"/>
    </source>
</evidence>
<evidence type="ECO:0000256" key="9">
    <source>
        <dbReference type="ARBA" id="ARBA00023268"/>
    </source>
</evidence>
<accession>A0A8E6ETE6</accession>
<evidence type="ECO:0000256" key="8">
    <source>
        <dbReference type="ARBA" id="ARBA00023002"/>
    </source>
</evidence>
<dbReference type="Gene3D" id="3.30.9.10">
    <property type="entry name" value="D-Amino Acid Oxidase, subunit A, domain 2"/>
    <property type="match status" value="1"/>
</dbReference>
<reference evidence="11" key="1">
    <citation type="submission" date="2021-05" db="EMBL/GenBank/DDBJ databases">
        <title>Complete genome sequence of the cellulolytic planctomycete Telmatocola sphagniphila SP2T and characterization of the first cellulase from planctomycetes.</title>
        <authorList>
            <person name="Rakitin A.L."/>
            <person name="Beletsky A.V."/>
            <person name="Naumoff D.G."/>
            <person name="Kulichevskaya I.S."/>
            <person name="Mardanov A.V."/>
            <person name="Ravin N.V."/>
            <person name="Dedysh S.N."/>
        </authorList>
    </citation>
    <scope>NUCLEOTIDE SEQUENCE</scope>
    <source>
        <strain evidence="11">SP2T</strain>
    </source>
</reference>
<evidence type="ECO:0000256" key="6">
    <source>
        <dbReference type="ARBA" id="ARBA00022694"/>
    </source>
</evidence>
<dbReference type="GO" id="GO:0016491">
    <property type="term" value="F:oxidoreductase activity"/>
    <property type="evidence" value="ECO:0007669"/>
    <property type="project" value="UniProtKB-KW"/>
</dbReference>
<dbReference type="Gene3D" id="3.50.50.60">
    <property type="entry name" value="FAD/NAD(P)-binding domain"/>
    <property type="match status" value="1"/>
</dbReference>
<keyword evidence="6" id="KW-0819">tRNA processing</keyword>
<dbReference type="InterPro" id="IPR006076">
    <property type="entry name" value="FAD-dep_OxRdtase"/>
</dbReference>
<gene>
    <name evidence="11" type="ORF">KIH39_13195</name>
</gene>
<dbReference type="Pfam" id="PF01266">
    <property type="entry name" value="DAO"/>
    <property type="match status" value="1"/>
</dbReference>
<evidence type="ECO:0000259" key="10">
    <source>
        <dbReference type="Pfam" id="PF01266"/>
    </source>
</evidence>
<keyword evidence="1" id="KW-0963">Cytoplasm</keyword>
<evidence type="ECO:0000256" key="2">
    <source>
        <dbReference type="ARBA" id="ARBA00022603"/>
    </source>
</evidence>
<dbReference type="GO" id="GO:0008168">
    <property type="term" value="F:methyltransferase activity"/>
    <property type="evidence" value="ECO:0007669"/>
    <property type="project" value="UniProtKB-KW"/>
</dbReference>
<dbReference type="PANTHER" id="PTHR13847">
    <property type="entry name" value="SARCOSINE DEHYDROGENASE-RELATED"/>
    <property type="match status" value="1"/>
</dbReference>
<dbReference type="RefSeq" id="WP_213493709.1">
    <property type="nucleotide sequence ID" value="NZ_CP074694.1"/>
</dbReference>
<evidence type="ECO:0000256" key="4">
    <source>
        <dbReference type="ARBA" id="ARBA00022679"/>
    </source>
</evidence>
<dbReference type="GO" id="GO:0008033">
    <property type="term" value="P:tRNA processing"/>
    <property type="evidence" value="ECO:0007669"/>
    <property type="project" value="UniProtKB-KW"/>
</dbReference>